<evidence type="ECO:0000313" key="6">
    <source>
        <dbReference type="EnsemblMetazoa" id="HelroP104203"/>
    </source>
</evidence>
<keyword evidence="3" id="KW-1133">Transmembrane helix</keyword>
<reference evidence="5 7" key="2">
    <citation type="journal article" date="2013" name="Nature">
        <title>Insights into bilaterian evolution from three spiralian genomes.</title>
        <authorList>
            <person name="Simakov O."/>
            <person name="Marletaz F."/>
            <person name="Cho S.J."/>
            <person name="Edsinger-Gonzales E."/>
            <person name="Havlak P."/>
            <person name="Hellsten U."/>
            <person name="Kuo D.H."/>
            <person name="Larsson T."/>
            <person name="Lv J."/>
            <person name="Arendt D."/>
            <person name="Savage R."/>
            <person name="Osoegawa K."/>
            <person name="de Jong P."/>
            <person name="Grimwood J."/>
            <person name="Chapman J.A."/>
            <person name="Shapiro H."/>
            <person name="Aerts A."/>
            <person name="Otillar R.P."/>
            <person name="Terry A.Y."/>
            <person name="Boore J.L."/>
            <person name="Grigoriev I.V."/>
            <person name="Lindberg D.R."/>
            <person name="Seaver E.C."/>
            <person name="Weisblat D.A."/>
            <person name="Putnam N.H."/>
            <person name="Rokhsar D.S."/>
        </authorList>
    </citation>
    <scope>NUCLEOTIDE SEQUENCE</scope>
</reference>
<dbReference type="Gene3D" id="3.40.50.1820">
    <property type="entry name" value="alpha/beta hydrolase"/>
    <property type="match status" value="1"/>
</dbReference>
<evidence type="ECO:0000313" key="5">
    <source>
        <dbReference type="EMBL" id="ESN91220.1"/>
    </source>
</evidence>
<dbReference type="InterPro" id="IPR002018">
    <property type="entry name" value="CarbesteraseB"/>
</dbReference>
<reference evidence="7" key="1">
    <citation type="submission" date="2012-12" db="EMBL/GenBank/DDBJ databases">
        <authorList>
            <person name="Hellsten U."/>
            <person name="Grimwood J."/>
            <person name="Chapman J.A."/>
            <person name="Shapiro H."/>
            <person name="Aerts A."/>
            <person name="Otillar R.P."/>
            <person name="Terry A.Y."/>
            <person name="Boore J.L."/>
            <person name="Simakov O."/>
            <person name="Marletaz F."/>
            <person name="Cho S.-J."/>
            <person name="Edsinger-Gonzales E."/>
            <person name="Havlak P."/>
            <person name="Kuo D.-H."/>
            <person name="Larsson T."/>
            <person name="Lv J."/>
            <person name="Arendt D."/>
            <person name="Savage R."/>
            <person name="Osoegawa K."/>
            <person name="de Jong P."/>
            <person name="Lindberg D.R."/>
            <person name="Seaver E.C."/>
            <person name="Weisblat D.A."/>
            <person name="Putnam N.H."/>
            <person name="Grigoriev I.V."/>
            <person name="Rokhsar D.S."/>
        </authorList>
    </citation>
    <scope>NUCLEOTIDE SEQUENCE</scope>
</reference>
<dbReference type="AlphaFoldDB" id="T1EDK3"/>
<dbReference type="EnsemblMetazoa" id="HelroT104203">
    <property type="protein sequence ID" value="HelroP104203"/>
    <property type="gene ID" value="HelroG104203"/>
</dbReference>
<dbReference type="InterPro" id="IPR019819">
    <property type="entry name" value="Carboxylesterase_B_CS"/>
</dbReference>
<dbReference type="InParanoid" id="T1EDK3"/>
<sequence length="257" mass="28757">MTSSSSSSSPLPPSSSLTTASLVKLRDSHRDNFRFRFRLLFLIYLLPVYFCGDLVLATRSGDPVSVETKYGTIQGLRFRNGIENLTTLTTFYDRFYGIPYAEPPVGDLRFEAPRPAKKWPGILEAIVKKPSCPQIKYPEEFFYVDQSEDCLYLNIFTPHEESNPGKTYPVIFYIHGGSYESGSGHIYEGRLLSLMGVVVVTINYRLGVLGFLTTGDSLLPGNYGLRDVMLALRWVHENIGSFRGDVTRVTLVGQSVG</sequence>
<dbReference type="STRING" id="6412.T1EDK3"/>
<name>T1EDK3_HELRO</name>
<keyword evidence="7" id="KW-1185">Reference proteome</keyword>
<dbReference type="PANTHER" id="PTHR43903">
    <property type="entry name" value="NEUROLIGIN"/>
    <property type="match status" value="1"/>
</dbReference>
<dbReference type="EMBL" id="KB097710">
    <property type="protein sequence ID" value="ESN91220.1"/>
    <property type="molecule type" value="Genomic_DNA"/>
</dbReference>
<keyword evidence="3" id="KW-0472">Membrane</keyword>
<dbReference type="HOGENOM" id="CLU_006586_4_2_1"/>
<evidence type="ECO:0000256" key="3">
    <source>
        <dbReference type="SAM" id="Phobius"/>
    </source>
</evidence>
<evidence type="ECO:0000259" key="4">
    <source>
        <dbReference type="Pfam" id="PF00135"/>
    </source>
</evidence>
<comment type="similarity">
    <text evidence="1">Belongs to the type-B carboxylesterase/lipase family.</text>
</comment>
<dbReference type="RefSeq" id="XP_009030739.1">
    <property type="nucleotide sequence ID" value="XM_009032491.1"/>
</dbReference>
<gene>
    <name evidence="6" type="primary">20194655</name>
    <name evidence="5" type="ORF">HELRODRAFT_104203</name>
</gene>
<dbReference type="EMBL" id="AMQM01008020">
    <property type="status" value="NOT_ANNOTATED_CDS"/>
    <property type="molecule type" value="Genomic_DNA"/>
</dbReference>
<dbReference type="KEGG" id="hro:HELRODRAFT_104203"/>
<evidence type="ECO:0000313" key="7">
    <source>
        <dbReference type="Proteomes" id="UP000015101"/>
    </source>
</evidence>
<evidence type="ECO:0000256" key="1">
    <source>
        <dbReference type="ARBA" id="ARBA00005964"/>
    </source>
</evidence>
<dbReference type="SUPFAM" id="SSF53474">
    <property type="entry name" value="alpha/beta-Hydrolases"/>
    <property type="match status" value="1"/>
</dbReference>
<keyword evidence="2" id="KW-0732">Signal</keyword>
<reference evidence="6" key="3">
    <citation type="submission" date="2015-06" db="UniProtKB">
        <authorList>
            <consortium name="EnsemblMetazoa"/>
        </authorList>
    </citation>
    <scope>IDENTIFICATION</scope>
</reference>
<proteinExistence type="inferred from homology"/>
<dbReference type="eggNOG" id="KOG1516">
    <property type="taxonomic scope" value="Eukaryota"/>
</dbReference>
<dbReference type="OrthoDB" id="408631at2759"/>
<dbReference type="InterPro" id="IPR029058">
    <property type="entry name" value="AB_hydrolase_fold"/>
</dbReference>
<organism evidence="6 7">
    <name type="scientific">Helobdella robusta</name>
    <name type="common">Californian leech</name>
    <dbReference type="NCBI Taxonomy" id="6412"/>
    <lineage>
        <taxon>Eukaryota</taxon>
        <taxon>Metazoa</taxon>
        <taxon>Spiralia</taxon>
        <taxon>Lophotrochozoa</taxon>
        <taxon>Annelida</taxon>
        <taxon>Clitellata</taxon>
        <taxon>Hirudinea</taxon>
        <taxon>Rhynchobdellida</taxon>
        <taxon>Glossiphoniidae</taxon>
        <taxon>Helobdella</taxon>
    </lineage>
</organism>
<dbReference type="Proteomes" id="UP000015101">
    <property type="component" value="Unassembled WGS sequence"/>
</dbReference>
<protein>
    <recommendedName>
        <fullName evidence="4">Carboxylesterase type B domain-containing protein</fullName>
    </recommendedName>
</protein>
<evidence type="ECO:0000256" key="2">
    <source>
        <dbReference type="ARBA" id="ARBA00022729"/>
    </source>
</evidence>
<dbReference type="Pfam" id="PF00135">
    <property type="entry name" value="COesterase"/>
    <property type="match status" value="1"/>
</dbReference>
<feature type="domain" description="Carboxylesterase type B" evidence="4">
    <location>
        <begin position="64"/>
        <end position="257"/>
    </location>
</feature>
<dbReference type="CTD" id="20194655"/>
<feature type="transmembrane region" description="Helical" evidence="3">
    <location>
        <begin position="39"/>
        <end position="57"/>
    </location>
</feature>
<accession>T1EDK3</accession>
<dbReference type="GeneID" id="20194655"/>
<dbReference type="OMA" id="XYSKSIS"/>
<dbReference type="InterPro" id="IPR051093">
    <property type="entry name" value="Neuroligin/BSAL"/>
</dbReference>
<keyword evidence="3" id="KW-0812">Transmembrane</keyword>
<dbReference type="PROSITE" id="PS00941">
    <property type="entry name" value="CARBOXYLESTERASE_B_2"/>
    <property type="match status" value="1"/>
</dbReference>